<feature type="compositionally biased region" description="Basic and acidic residues" evidence="1">
    <location>
        <begin position="508"/>
        <end position="517"/>
    </location>
</feature>
<keyword evidence="2" id="KW-0812">Transmembrane</keyword>
<organism evidence="3 4">
    <name type="scientific">Apis cerana cerana</name>
    <name type="common">Oriental honeybee</name>
    <dbReference type="NCBI Taxonomy" id="94128"/>
    <lineage>
        <taxon>Eukaryota</taxon>
        <taxon>Metazoa</taxon>
        <taxon>Ecdysozoa</taxon>
        <taxon>Arthropoda</taxon>
        <taxon>Hexapoda</taxon>
        <taxon>Insecta</taxon>
        <taxon>Pterygota</taxon>
        <taxon>Neoptera</taxon>
        <taxon>Endopterygota</taxon>
        <taxon>Hymenoptera</taxon>
        <taxon>Apocrita</taxon>
        <taxon>Aculeata</taxon>
        <taxon>Apoidea</taxon>
        <taxon>Anthophila</taxon>
        <taxon>Apidae</taxon>
        <taxon>Apis</taxon>
    </lineage>
</organism>
<feature type="transmembrane region" description="Helical" evidence="2">
    <location>
        <begin position="34"/>
        <end position="52"/>
    </location>
</feature>
<evidence type="ECO:0000313" key="3">
    <source>
        <dbReference type="EMBL" id="PBC34287.1"/>
    </source>
</evidence>
<dbReference type="AlphaFoldDB" id="A0A2A3ERE8"/>
<accession>A0A2A3ERE8</accession>
<dbReference type="Proteomes" id="UP000242457">
    <property type="component" value="Unassembled WGS sequence"/>
</dbReference>
<reference evidence="3 4" key="1">
    <citation type="submission" date="2014-07" db="EMBL/GenBank/DDBJ databases">
        <title>Genomic and transcriptomic analysis on Apis cerana provide comprehensive insights into honey bee biology.</title>
        <authorList>
            <person name="Diao Q."/>
            <person name="Sun L."/>
            <person name="Zheng H."/>
            <person name="Zheng H."/>
            <person name="Xu S."/>
            <person name="Wang S."/>
            <person name="Zeng Z."/>
            <person name="Hu F."/>
            <person name="Su S."/>
            <person name="Wu J."/>
        </authorList>
    </citation>
    <scope>NUCLEOTIDE SEQUENCE [LARGE SCALE GENOMIC DNA]</scope>
    <source>
        <tissue evidence="3">Pupae without intestine</tissue>
    </source>
</reference>
<name>A0A2A3ERE8_APICC</name>
<gene>
    <name evidence="3" type="ORF">APICC_06321</name>
</gene>
<feature type="region of interest" description="Disordered" evidence="1">
    <location>
        <begin position="459"/>
        <end position="560"/>
    </location>
</feature>
<evidence type="ECO:0000256" key="2">
    <source>
        <dbReference type="SAM" id="Phobius"/>
    </source>
</evidence>
<proteinExistence type="predicted"/>
<sequence length="676" mass="73786">MTPEKFTNKLCHNQRIVDTSCSLWIKKLGGQSKFTMFAIVFLVLNAILYAIASKAPILHRIRRQDFSNENGQVIDKIFNIPITAIKQTATVAQSFNQENSQTIDNVFKIPISTLEAVGSLVKATSEQRRRNADDAQRMRRERRDRISALRERQRFQREQLQQQRVKQQLVKKTIKNNNKDPFDLNTLSLLFSNHGVLGSVQGTFGGHGDQGIHIFHVRYFVEIHGGEGNAGGYQVHENIEEDTNYSWHGITAGIGTFSGSRPTSTRVTIQNKIAVKDEIPSDHSYTEQIQNKIAPKTKGDKLKHEEEPPLQNKIAPKTNRISFRSCGKSIVMKMGKKVMTEWPLDNGQPPLIQFTNGGIRFNFAGYHAAAGLGGLLTGSNTGGGLHASVGTPWGGHAAAGLGGTLNGDNANAGQYRGGLYARAGLGNGRHEAAAGLGGLLDGSGRSAPVRGGLYAGATTGTHGLGFTAGEIPRDLFGARPSNGPNNGPSNGPSNESNNGPNNGPNDGPNDRKDEEGNNGKGRTSHIQIISRSEKNSKKKNEISTETPKQEVDSSSSKEVREVLPIEPAPLVQLAPALPNEANEIVQVDVLPHRGRFFQRKRLRGSRKKVIEENTGEDQNNLNIQKRQTIYYSDKPDPSDKVMTIPSGNNSGFFDDIFQIPISTLNAVNRFLNNSSG</sequence>
<keyword evidence="2" id="KW-1133">Transmembrane helix</keyword>
<protein>
    <submittedName>
        <fullName evidence="3">Uncharacterized protein</fullName>
    </submittedName>
</protein>
<keyword evidence="4" id="KW-1185">Reference proteome</keyword>
<evidence type="ECO:0000313" key="4">
    <source>
        <dbReference type="Proteomes" id="UP000242457"/>
    </source>
</evidence>
<dbReference type="OrthoDB" id="7701758at2759"/>
<feature type="compositionally biased region" description="Basic and acidic residues" evidence="1">
    <location>
        <begin position="531"/>
        <end position="560"/>
    </location>
</feature>
<dbReference type="EMBL" id="KZ288192">
    <property type="protein sequence ID" value="PBC34287.1"/>
    <property type="molecule type" value="Genomic_DNA"/>
</dbReference>
<keyword evidence="2" id="KW-0472">Membrane</keyword>
<feature type="compositionally biased region" description="Low complexity" evidence="1">
    <location>
        <begin position="480"/>
        <end position="507"/>
    </location>
</feature>
<dbReference type="STRING" id="94128.A0A2A3ERE8"/>
<evidence type="ECO:0000256" key="1">
    <source>
        <dbReference type="SAM" id="MobiDB-lite"/>
    </source>
</evidence>